<accession>A0AA41R6R6</accession>
<dbReference type="GO" id="GO:0000155">
    <property type="term" value="F:phosphorelay sensor kinase activity"/>
    <property type="evidence" value="ECO:0007669"/>
    <property type="project" value="InterPro"/>
</dbReference>
<dbReference type="Gene3D" id="3.30.565.10">
    <property type="entry name" value="Histidine kinase-like ATPase, C-terminal domain"/>
    <property type="match status" value="1"/>
</dbReference>
<dbReference type="SUPFAM" id="SSF55785">
    <property type="entry name" value="PYP-like sensor domain (PAS domain)"/>
    <property type="match status" value="2"/>
</dbReference>
<proteinExistence type="predicted"/>
<evidence type="ECO:0000259" key="5">
    <source>
        <dbReference type="PROSITE" id="PS50109"/>
    </source>
</evidence>
<dbReference type="SMART" id="SM00388">
    <property type="entry name" value="HisKA"/>
    <property type="match status" value="1"/>
</dbReference>
<dbReference type="InterPro" id="IPR013655">
    <property type="entry name" value="PAS_fold_3"/>
</dbReference>
<dbReference type="InterPro" id="IPR003594">
    <property type="entry name" value="HATPase_dom"/>
</dbReference>
<dbReference type="PROSITE" id="PS50112">
    <property type="entry name" value="PAS"/>
    <property type="match status" value="1"/>
</dbReference>
<dbReference type="Pfam" id="PF02518">
    <property type="entry name" value="HATPase_c"/>
    <property type="match status" value="1"/>
</dbReference>
<dbReference type="Pfam" id="PF08447">
    <property type="entry name" value="PAS_3"/>
    <property type="match status" value="1"/>
</dbReference>
<dbReference type="SMART" id="SM00086">
    <property type="entry name" value="PAC"/>
    <property type="match status" value="2"/>
</dbReference>
<dbReference type="Gene3D" id="3.30.450.20">
    <property type="entry name" value="PAS domain"/>
    <property type="match status" value="2"/>
</dbReference>
<feature type="domain" description="PAS" evidence="7">
    <location>
        <begin position="62"/>
        <end position="101"/>
    </location>
</feature>
<dbReference type="Pfam" id="PF00072">
    <property type="entry name" value="Response_reg"/>
    <property type="match status" value="1"/>
</dbReference>
<dbReference type="CDD" id="cd00130">
    <property type="entry name" value="PAS"/>
    <property type="match status" value="2"/>
</dbReference>
<name>A0AA41R6R6_9BACT</name>
<dbReference type="PANTHER" id="PTHR43065:SF42">
    <property type="entry name" value="TWO-COMPONENT SENSOR PPRA"/>
    <property type="match status" value="1"/>
</dbReference>
<dbReference type="InterPro" id="IPR003661">
    <property type="entry name" value="HisK_dim/P_dom"/>
</dbReference>
<protein>
    <recommendedName>
        <fullName evidence="2">histidine kinase</fullName>
        <ecNumber evidence="2">2.7.13.3</ecNumber>
    </recommendedName>
</protein>
<dbReference type="SMART" id="SM00387">
    <property type="entry name" value="HATPase_c"/>
    <property type="match status" value="1"/>
</dbReference>
<dbReference type="NCBIfam" id="TIGR00229">
    <property type="entry name" value="sensory_box"/>
    <property type="match status" value="2"/>
</dbReference>
<dbReference type="InterPro" id="IPR004358">
    <property type="entry name" value="Sig_transdc_His_kin-like_C"/>
</dbReference>
<feature type="domain" description="Response regulatory" evidence="6">
    <location>
        <begin position="541"/>
        <end position="657"/>
    </location>
</feature>
<dbReference type="PROSITE" id="PS50113">
    <property type="entry name" value="PAC"/>
    <property type="match status" value="1"/>
</dbReference>
<dbReference type="AlphaFoldDB" id="A0AA41R6R6"/>
<dbReference type="Proteomes" id="UP001165427">
    <property type="component" value="Unassembled WGS sequence"/>
</dbReference>
<dbReference type="InterPro" id="IPR000014">
    <property type="entry name" value="PAS"/>
</dbReference>
<dbReference type="SUPFAM" id="SSF52172">
    <property type="entry name" value="CheY-like"/>
    <property type="match status" value="1"/>
</dbReference>
<dbReference type="RefSeq" id="WP_246903912.1">
    <property type="nucleotide sequence ID" value="NZ_JALJRB010000004.1"/>
</dbReference>
<dbReference type="SUPFAM" id="SSF47384">
    <property type="entry name" value="Homodimeric domain of signal transducing histidine kinase"/>
    <property type="match status" value="1"/>
</dbReference>
<dbReference type="Pfam" id="PF13426">
    <property type="entry name" value="PAS_9"/>
    <property type="match status" value="1"/>
</dbReference>
<dbReference type="InterPro" id="IPR036097">
    <property type="entry name" value="HisK_dim/P_sf"/>
</dbReference>
<evidence type="ECO:0000313" key="10">
    <source>
        <dbReference type="Proteomes" id="UP001165427"/>
    </source>
</evidence>
<dbReference type="Gene3D" id="1.10.287.130">
    <property type="match status" value="1"/>
</dbReference>
<dbReference type="PROSITE" id="PS50109">
    <property type="entry name" value="HIS_KIN"/>
    <property type="match status" value="1"/>
</dbReference>
<dbReference type="SMART" id="SM00448">
    <property type="entry name" value="REC"/>
    <property type="match status" value="1"/>
</dbReference>
<dbReference type="Pfam" id="PF00512">
    <property type="entry name" value="HisKA"/>
    <property type="match status" value="1"/>
</dbReference>
<feature type="domain" description="PAC" evidence="8">
    <location>
        <begin position="105"/>
        <end position="158"/>
    </location>
</feature>
<dbReference type="InterPro" id="IPR000700">
    <property type="entry name" value="PAS-assoc_C"/>
</dbReference>
<evidence type="ECO:0000259" key="8">
    <source>
        <dbReference type="PROSITE" id="PS50113"/>
    </source>
</evidence>
<comment type="catalytic activity">
    <reaction evidence="1">
        <text>ATP + protein L-histidine = ADP + protein N-phospho-L-histidine.</text>
        <dbReference type="EC" id="2.7.13.3"/>
    </reaction>
</comment>
<feature type="modified residue" description="4-aspartylphosphate" evidence="4">
    <location>
        <position position="592"/>
    </location>
</feature>
<evidence type="ECO:0000256" key="4">
    <source>
        <dbReference type="PROSITE-ProRule" id="PRU00169"/>
    </source>
</evidence>
<dbReference type="InterPro" id="IPR036890">
    <property type="entry name" value="HATPase_C_sf"/>
</dbReference>
<evidence type="ECO:0000256" key="3">
    <source>
        <dbReference type="ARBA" id="ARBA00022553"/>
    </source>
</evidence>
<dbReference type="PROSITE" id="PS50110">
    <property type="entry name" value="RESPONSE_REGULATORY"/>
    <property type="match status" value="1"/>
</dbReference>
<dbReference type="InterPro" id="IPR005467">
    <property type="entry name" value="His_kinase_dom"/>
</dbReference>
<dbReference type="Gene3D" id="3.40.50.2300">
    <property type="match status" value="1"/>
</dbReference>
<dbReference type="SUPFAM" id="SSF55874">
    <property type="entry name" value="ATPase domain of HSP90 chaperone/DNA topoisomerase II/histidine kinase"/>
    <property type="match status" value="1"/>
</dbReference>
<dbReference type="SMART" id="SM00091">
    <property type="entry name" value="PAS"/>
    <property type="match status" value="2"/>
</dbReference>
<dbReference type="EC" id="2.7.13.3" evidence="2"/>
<sequence>MDVASQPNSKVLERRIAELQRENELLQNALTLRKLAIEAAEFGIWDYNPMTGATSFCPRWKSMLGFENDERPSTYVTIRELLHPEDDRQVSCVIDDFLKNPEELLSLKCRFRSKNGDWRWIQSKGKVSAKEADGNISRIVGVYFDITERQMLEIDLRTTRFSFDNASIGIYRIASDARIIEINRQAAMNLGYTIEEMRNMSLFDIDPNITSEEWKALWQALLRQGADSFERSHLRKDGTEMPVEITSQLLEYDGQQFAISFVMDISGRKAAETEKEKLQKQLLQSQKMESIGHLAGGIAHDFNNTLSVIVGNSELAMRNPTVDKVAQRHLEQILSAAFRSSELVKQLLAFARKQTIKPIVLDINDTISEMLNMLHRLIGENIELTWLPCKEACRVMLDPSQIDQILANLVVNAKDAIDGGGTITIETERVEVKGTYREQRLWLKPGNYIMLSVSDNGCGMDKETQQRIFDPFFSTKAVGRGTGLGLATVYGIVKQNNGFLSVYSEINHGTSFKIYIPATEMPLRAIESGSELEKPSNGGETVLVVEDDAGILEFVEAILGEFGYTVVTAKTPHQAINRALAMAPSIDLVLTDVVMPMMNGRELSKRLEEIIPGIKCLYMSGYTANVIAHHGVLDEGVNFISKPFAGNDLARKVRQALDA</sequence>
<dbReference type="InterPro" id="IPR011006">
    <property type="entry name" value="CheY-like_superfamily"/>
</dbReference>
<reference evidence="9" key="1">
    <citation type="submission" date="2022-04" db="EMBL/GenBank/DDBJ databases">
        <title>Desulfatitalea alkaliphila sp. nov., a novel anaerobic sulfate-reducing bacterium isolated from terrestrial mud volcano, Taman Peninsula, Russia.</title>
        <authorList>
            <person name="Khomyakova M.A."/>
            <person name="Merkel A.Y."/>
            <person name="Slobodkin A.I."/>
        </authorList>
    </citation>
    <scope>NUCLEOTIDE SEQUENCE</scope>
    <source>
        <strain evidence="9">M08but</strain>
    </source>
</reference>
<gene>
    <name evidence="9" type="ORF">MRX98_06015</name>
</gene>
<feature type="domain" description="Histidine kinase" evidence="5">
    <location>
        <begin position="297"/>
        <end position="520"/>
    </location>
</feature>
<dbReference type="EMBL" id="JALJRB010000004">
    <property type="protein sequence ID" value="MCJ8500123.1"/>
    <property type="molecule type" value="Genomic_DNA"/>
</dbReference>
<dbReference type="PRINTS" id="PR00344">
    <property type="entry name" value="BCTRLSENSOR"/>
</dbReference>
<dbReference type="InterPro" id="IPR001789">
    <property type="entry name" value="Sig_transdc_resp-reg_receiver"/>
</dbReference>
<evidence type="ECO:0000259" key="6">
    <source>
        <dbReference type="PROSITE" id="PS50110"/>
    </source>
</evidence>
<dbReference type="CDD" id="cd00082">
    <property type="entry name" value="HisKA"/>
    <property type="match status" value="1"/>
</dbReference>
<evidence type="ECO:0000256" key="2">
    <source>
        <dbReference type="ARBA" id="ARBA00012438"/>
    </source>
</evidence>
<evidence type="ECO:0000256" key="1">
    <source>
        <dbReference type="ARBA" id="ARBA00000085"/>
    </source>
</evidence>
<keyword evidence="10" id="KW-1185">Reference proteome</keyword>
<evidence type="ECO:0000259" key="7">
    <source>
        <dbReference type="PROSITE" id="PS50112"/>
    </source>
</evidence>
<keyword evidence="3 4" id="KW-0597">Phosphoprotein</keyword>
<dbReference type="PANTHER" id="PTHR43065">
    <property type="entry name" value="SENSOR HISTIDINE KINASE"/>
    <property type="match status" value="1"/>
</dbReference>
<comment type="caution">
    <text evidence="9">The sequence shown here is derived from an EMBL/GenBank/DDBJ whole genome shotgun (WGS) entry which is preliminary data.</text>
</comment>
<organism evidence="9 10">
    <name type="scientific">Desulfatitalea alkaliphila</name>
    <dbReference type="NCBI Taxonomy" id="2929485"/>
    <lineage>
        <taxon>Bacteria</taxon>
        <taxon>Pseudomonadati</taxon>
        <taxon>Thermodesulfobacteriota</taxon>
        <taxon>Desulfobacteria</taxon>
        <taxon>Desulfobacterales</taxon>
        <taxon>Desulfosarcinaceae</taxon>
        <taxon>Desulfatitalea</taxon>
    </lineage>
</organism>
<evidence type="ECO:0000313" key="9">
    <source>
        <dbReference type="EMBL" id="MCJ8500123.1"/>
    </source>
</evidence>
<dbReference type="InterPro" id="IPR035965">
    <property type="entry name" value="PAS-like_dom_sf"/>
</dbReference>
<dbReference type="InterPro" id="IPR001610">
    <property type="entry name" value="PAC"/>
</dbReference>